<dbReference type="GO" id="GO:0016740">
    <property type="term" value="F:transferase activity"/>
    <property type="evidence" value="ECO:0007669"/>
    <property type="project" value="TreeGrafter"/>
</dbReference>
<comment type="caution">
    <text evidence="2">The sequence shown here is derived from an EMBL/GenBank/DDBJ whole genome shotgun (WGS) entry which is preliminary data.</text>
</comment>
<dbReference type="Gene3D" id="3.60.15.10">
    <property type="entry name" value="Ribonuclease Z/Hydroxyacylglutathione hydrolase-like"/>
    <property type="match status" value="1"/>
</dbReference>
<dbReference type="InterPro" id="IPR036866">
    <property type="entry name" value="RibonucZ/Hydroxyglut_hydro"/>
</dbReference>
<protein>
    <recommendedName>
        <fullName evidence="1">Metallo-beta-lactamase domain-containing protein</fullName>
    </recommendedName>
</protein>
<organism evidence="2">
    <name type="scientific">marine sediment metagenome</name>
    <dbReference type="NCBI Taxonomy" id="412755"/>
    <lineage>
        <taxon>unclassified sequences</taxon>
        <taxon>metagenomes</taxon>
        <taxon>ecological metagenomes</taxon>
    </lineage>
</organism>
<accession>X0XP30</accession>
<dbReference type="SUPFAM" id="SSF56281">
    <property type="entry name" value="Metallo-hydrolase/oxidoreductase"/>
    <property type="match status" value="1"/>
</dbReference>
<reference evidence="2" key="1">
    <citation type="journal article" date="2014" name="Front. Microbiol.">
        <title>High frequency of phylogenetically diverse reductive dehalogenase-homologous genes in deep subseafloor sedimentary metagenomes.</title>
        <authorList>
            <person name="Kawai M."/>
            <person name="Futagami T."/>
            <person name="Toyoda A."/>
            <person name="Takaki Y."/>
            <person name="Nishi S."/>
            <person name="Hori S."/>
            <person name="Arai W."/>
            <person name="Tsubouchi T."/>
            <person name="Morono Y."/>
            <person name="Uchiyama I."/>
            <person name="Ito T."/>
            <person name="Fujiyama A."/>
            <person name="Inagaki F."/>
            <person name="Takami H."/>
        </authorList>
    </citation>
    <scope>NUCLEOTIDE SEQUENCE</scope>
    <source>
        <strain evidence="2">Expedition CK06-06</strain>
    </source>
</reference>
<dbReference type="Pfam" id="PF00753">
    <property type="entry name" value="Lactamase_B"/>
    <property type="match status" value="1"/>
</dbReference>
<evidence type="ECO:0000313" key="2">
    <source>
        <dbReference type="EMBL" id="GAG37077.1"/>
    </source>
</evidence>
<dbReference type="PANTHER" id="PTHR13754">
    <property type="entry name" value="METALLO-BETA-LACTAMASE SUPERFAMILY PROTEIN"/>
    <property type="match status" value="1"/>
</dbReference>
<dbReference type="AlphaFoldDB" id="X0XP30"/>
<feature type="non-terminal residue" evidence="2">
    <location>
        <position position="1"/>
    </location>
</feature>
<dbReference type="InterPro" id="IPR052926">
    <property type="entry name" value="Metallo-beta-lactamase_dom"/>
</dbReference>
<proteinExistence type="predicted"/>
<gene>
    <name evidence="2" type="ORF">S01H1_72668</name>
</gene>
<feature type="domain" description="Metallo-beta-lactamase" evidence="1">
    <location>
        <begin position="2"/>
        <end position="84"/>
    </location>
</feature>
<evidence type="ECO:0000259" key="1">
    <source>
        <dbReference type="Pfam" id="PF00753"/>
    </source>
</evidence>
<dbReference type="InterPro" id="IPR001279">
    <property type="entry name" value="Metallo-B-lactamas"/>
</dbReference>
<dbReference type="PANTHER" id="PTHR13754:SF13">
    <property type="entry name" value="METALLO-BETA-LACTAMASE SUPERFAMILY PROTEIN (AFU_ORTHOLOGUE AFUA_3G07630)"/>
    <property type="match status" value="1"/>
</dbReference>
<sequence>SDLECIFLSHGHHDHTAATVEIIRLAGGGVKVISHPHLFLHRFYVDRKGRRRRGGVPEEEGIAEIEAAGGEILQNSKPIEILPGIWTTGQIPRITDFEEVGKSSSGDERIIVLEEEKIIFNV</sequence>
<dbReference type="EMBL" id="BARS01048492">
    <property type="protein sequence ID" value="GAG37077.1"/>
    <property type="molecule type" value="Genomic_DNA"/>
</dbReference>
<name>X0XP30_9ZZZZ</name>